<gene>
    <name evidence="1" type="ORF">RADP37_05485</name>
</gene>
<protein>
    <submittedName>
        <fullName evidence="1">Uncharacterized protein</fullName>
    </submittedName>
</protein>
<proteinExistence type="predicted"/>
<accession>A0A4Y1MSN9</accession>
<dbReference type="AlphaFoldDB" id="A0A4Y1MSN9"/>
<sequence length="52" mass="5398">MADPAVLASEIDKSLSGTGLAGIGSFMTSGVSKDRVSRYYDRLVASQASAFI</sequence>
<geneLocation type="plasmid" evidence="1">
    <name>p1-AD2</name>
</geneLocation>
<dbReference type="EMBL" id="CP025188">
    <property type="protein sequence ID" value="AWV20613.1"/>
    <property type="molecule type" value="Genomic_DNA"/>
</dbReference>
<evidence type="ECO:0000313" key="1">
    <source>
        <dbReference type="EMBL" id="AWV20613.1"/>
    </source>
</evidence>
<name>A0A4Y1MSN9_9PROT</name>
<keyword evidence="1" id="KW-0614">Plasmid</keyword>
<reference evidence="1" key="1">
    <citation type="submission" date="2017-12" db="EMBL/GenBank/DDBJ databases">
        <authorList>
            <person name="Martens C."/>
            <person name="Dahlstrom E."/>
            <person name="Barbian K."/>
            <person name="Sykora L."/>
            <person name="Ricklefs S."/>
            <person name="Bruno D."/>
            <person name="Anzick I."/>
            <person name="Myles I."/>
            <person name="Datta S.K."/>
        </authorList>
    </citation>
    <scope>NUCLEOTIDE SEQUENCE</scope>
    <source>
        <strain evidence="1">AD2</strain>
        <plasmid evidence="1">p1-AD2</plasmid>
    </source>
</reference>
<organism evidence="1">
    <name type="scientific">Roseomonas mucosa</name>
    <dbReference type="NCBI Taxonomy" id="207340"/>
    <lineage>
        <taxon>Bacteria</taxon>
        <taxon>Pseudomonadati</taxon>
        <taxon>Pseudomonadota</taxon>
        <taxon>Alphaproteobacteria</taxon>
        <taxon>Acetobacterales</taxon>
        <taxon>Roseomonadaceae</taxon>
        <taxon>Roseomonas</taxon>
    </lineage>
</organism>